<evidence type="ECO:0000313" key="2">
    <source>
        <dbReference type="Proteomes" id="UP000886998"/>
    </source>
</evidence>
<dbReference type="Proteomes" id="UP000886998">
    <property type="component" value="Unassembled WGS sequence"/>
</dbReference>
<proteinExistence type="predicted"/>
<dbReference type="OrthoDB" id="6437406at2759"/>
<evidence type="ECO:0000313" key="1">
    <source>
        <dbReference type="EMBL" id="GFY72730.1"/>
    </source>
</evidence>
<accession>A0A8X6YGW7</accession>
<sequence length="172" mass="19890">MDQSVWVKALHANGPSMLNVVGNVSHENPDDDTENQCMWELIQKKSHKLFQKRVPNPAEEKKLANATHHTRLVELNVSILNLIHMRIMGKVRVDDLPSSLWCPEIGKSIYDYLINSRVFYKTHLETMLQNVLGVDGNQLYSFFQEWDRKEYPFEETPANFPKLFTCAKSSAL</sequence>
<comment type="caution">
    <text evidence="1">The sequence shown here is derived from an EMBL/GenBank/DDBJ whole genome shotgun (WGS) entry which is preliminary data.</text>
</comment>
<gene>
    <name evidence="1" type="ORF">TNIN_222541</name>
</gene>
<dbReference type="EMBL" id="BMAV01019625">
    <property type="protein sequence ID" value="GFY72730.1"/>
    <property type="molecule type" value="Genomic_DNA"/>
</dbReference>
<name>A0A8X6YGW7_9ARAC</name>
<reference evidence="1" key="1">
    <citation type="submission" date="2020-08" db="EMBL/GenBank/DDBJ databases">
        <title>Multicomponent nature underlies the extraordinary mechanical properties of spider dragline silk.</title>
        <authorList>
            <person name="Kono N."/>
            <person name="Nakamura H."/>
            <person name="Mori M."/>
            <person name="Yoshida Y."/>
            <person name="Ohtoshi R."/>
            <person name="Malay A.D."/>
            <person name="Moran D.A.P."/>
            <person name="Tomita M."/>
            <person name="Numata K."/>
            <person name="Arakawa K."/>
        </authorList>
    </citation>
    <scope>NUCLEOTIDE SEQUENCE</scope>
</reference>
<organism evidence="1 2">
    <name type="scientific">Trichonephila inaurata madagascariensis</name>
    <dbReference type="NCBI Taxonomy" id="2747483"/>
    <lineage>
        <taxon>Eukaryota</taxon>
        <taxon>Metazoa</taxon>
        <taxon>Ecdysozoa</taxon>
        <taxon>Arthropoda</taxon>
        <taxon>Chelicerata</taxon>
        <taxon>Arachnida</taxon>
        <taxon>Araneae</taxon>
        <taxon>Araneomorphae</taxon>
        <taxon>Entelegynae</taxon>
        <taxon>Araneoidea</taxon>
        <taxon>Nephilidae</taxon>
        <taxon>Trichonephila</taxon>
        <taxon>Trichonephila inaurata</taxon>
    </lineage>
</organism>
<dbReference type="AlphaFoldDB" id="A0A8X6YGW7"/>
<protein>
    <submittedName>
        <fullName evidence="1">Uncharacterized protein</fullName>
    </submittedName>
</protein>
<keyword evidence="2" id="KW-1185">Reference proteome</keyword>